<evidence type="ECO:0000259" key="7">
    <source>
        <dbReference type="Pfam" id="PF00291"/>
    </source>
</evidence>
<evidence type="ECO:0000256" key="2">
    <source>
        <dbReference type="ARBA" id="ARBA00010869"/>
    </source>
</evidence>
<evidence type="ECO:0000256" key="4">
    <source>
        <dbReference type="ARBA" id="ARBA00022898"/>
    </source>
</evidence>
<protein>
    <recommendedName>
        <fullName evidence="3">L-serine ammonia-lyase</fullName>
        <ecNumber evidence="3">4.3.1.17</ecNumber>
    </recommendedName>
</protein>
<dbReference type="GO" id="GO:0006567">
    <property type="term" value="P:L-threonine catabolic process"/>
    <property type="evidence" value="ECO:0007669"/>
    <property type="project" value="TreeGrafter"/>
</dbReference>
<sequence length="303" mass="31383">MNPSALFLNSPLILSDFYSQQTGANVWLKMDALQPSGSFKARGMGHACARYYQQGARRFIASSGGNAGLAVAYAGAQLGAEVLVIVPRTTKARAIDLIERQGAQVEVHGENWNQAHEYALSLVDEHSAYLHPFDDPLIWEGHASLIDEVVAAGLAPDTVVLSVGGGGLLRGIALGLERNGLLGTQIIAAETRGAASLAAAKSAGKRVSIDGIESIASSLGARQIAQAAFEVAQRPTTHSCVVSDTQAVQGCKTLLDEHRVLTEPACGASIAALSQSSEIALGSNVLVVVCGGVGMSVQGLMAL</sequence>
<comment type="cofactor">
    <cofactor evidence="1">
        <name>pyridoxal 5'-phosphate</name>
        <dbReference type="ChEBI" id="CHEBI:597326"/>
    </cofactor>
</comment>
<dbReference type="Gene3D" id="3.40.50.1100">
    <property type="match status" value="2"/>
</dbReference>
<dbReference type="GO" id="GO:0030170">
    <property type="term" value="F:pyridoxal phosphate binding"/>
    <property type="evidence" value="ECO:0007669"/>
    <property type="project" value="InterPro"/>
</dbReference>
<comment type="catalytic activity">
    <reaction evidence="6">
        <text>L-serine = pyruvate + NH4(+)</text>
        <dbReference type="Rhea" id="RHEA:19169"/>
        <dbReference type="ChEBI" id="CHEBI:15361"/>
        <dbReference type="ChEBI" id="CHEBI:28938"/>
        <dbReference type="ChEBI" id="CHEBI:33384"/>
        <dbReference type="EC" id="4.3.1.17"/>
    </reaction>
</comment>
<dbReference type="GO" id="GO:0003941">
    <property type="term" value="F:L-serine ammonia-lyase activity"/>
    <property type="evidence" value="ECO:0007669"/>
    <property type="project" value="UniProtKB-EC"/>
</dbReference>
<evidence type="ECO:0000256" key="6">
    <source>
        <dbReference type="ARBA" id="ARBA00049406"/>
    </source>
</evidence>
<keyword evidence="9" id="KW-1185">Reference proteome</keyword>
<evidence type="ECO:0000313" key="9">
    <source>
        <dbReference type="Proteomes" id="UP001161422"/>
    </source>
</evidence>
<evidence type="ECO:0000313" key="8">
    <source>
        <dbReference type="EMBL" id="GLP97899.1"/>
    </source>
</evidence>
<keyword evidence="5" id="KW-0456">Lyase</keyword>
<evidence type="ECO:0000256" key="5">
    <source>
        <dbReference type="ARBA" id="ARBA00023239"/>
    </source>
</evidence>
<feature type="domain" description="Tryptophan synthase beta chain-like PALP" evidence="7">
    <location>
        <begin position="9"/>
        <end position="291"/>
    </location>
</feature>
<name>A0AA37W0H9_9GAMM</name>
<reference evidence="8" key="1">
    <citation type="journal article" date="2014" name="Int. J. Syst. Evol. Microbiol.">
        <title>Complete genome sequence of Corynebacterium casei LMG S-19264T (=DSM 44701T), isolated from a smear-ripened cheese.</title>
        <authorList>
            <consortium name="US DOE Joint Genome Institute (JGI-PGF)"/>
            <person name="Walter F."/>
            <person name="Albersmeier A."/>
            <person name="Kalinowski J."/>
            <person name="Ruckert C."/>
        </authorList>
    </citation>
    <scope>NUCLEOTIDE SEQUENCE</scope>
    <source>
        <strain evidence="8">NBRC 101628</strain>
    </source>
</reference>
<organism evidence="8 9">
    <name type="scientific">Paraferrimonas sedimenticola</name>
    <dbReference type="NCBI Taxonomy" id="375674"/>
    <lineage>
        <taxon>Bacteria</taxon>
        <taxon>Pseudomonadati</taxon>
        <taxon>Pseudomonadota</taxon>
        <taxon>Gammaproteobacteria</taxon>
        <taxon>Alteromonadales</taxon>
        <taxon>Ferrimonadaceae</taxon>
        <taxon>Paraferrimonas</taxon>
    </lineage>
</organism>
<dbReference type="InterPro" id="IPR001926">
    <property type="entry name" value="TrpB-like_PALP"/>
</dbReference>
<dbReference type="GO" id="GO:0009097">
    <property type="term" value="P:isoleucine biosynthetic process"/>
    <property type="evidence" value="ECO:0007669"/>
    <property type="project" value="TreeGrafter"/>
</dbReference>
<keyword evidence="4" id="KW-0663">Pyridoxal phosphate</keyword>
<dbReference type="EC" id="4.3.1.17" evidence="3"/>
<dbReference type="Pfam" id="PF00291">
    <property type="entry name" value="PALP"/>
    <property type="match status" value="1"/>
</dbReference>
<dbReference type="PANTHER" id="PTHR48078:SF2">
    <property type="entry name" value="CATABOLIC L-SERINE_THREONINE DEHYDRATASE"/>
    <property type="match status" value="1"/>
</dbReference>
<dbReference type="InterPro" id="IPR050147">
    <property type="entry name" value="Ser/Thr_Dehydratase"/>
</dbReference>
<dbReference type="PANTHER" id="PTHR48078">
    <property type="entry name" value="THREONINE DEHYDRATASE, MITOCHONDRIAL-RELATED"/>
    <property type="match status" value="1"/>
</dbReference>
<gene>
    <name evidence="8" type="primary">ilvA_2</name>
    <name evidence="8" type="ORF">GCM10007895_32060</name>
</gene>
<dbReference type="GO" id="GO:0006565">
    <property type="term" value="P:L-serine catabolic process"/>
    <property type="evidence" value="ECO:0007669"/>
    <property type="project" value="TreeGrafter"/>
</dbReference>
<comment type="similarity">
    <text evidence="2">Belongs to the serine/threonine dehydratase family.</text>
</comment>
<evidence type="ECO:0000256" key="1">
    <source>
        <dbReference type="ARBA" id="ARBA00001933"/>
    </source>
</evidence>
<dbReference type="EMBL" id="BSNC01000012">
    <property type="protein sequence ID" value="GLP97899.1"/>
    <property type="molecule type" value="Genomic_DNA"/>
</dbReference>
<dbReference type="AlphaFoldDB" id="A0AA37W0H9"/>
<dbReference type="GO" id="GO:0004794">
    <property type="term" value="F:threonine deaminase activity"/>
    <property type="evidence" value="ECO:0007669"/>
    <property type="project" value="TreeGrafter"/>
</dbReference>
<dbReference type="Proteomes" id="UP001161422">
    <property type="component" value="Unassembled WGS sequence"/>
</dbReference>
<comment type="caution">
    <text evidence="8">The sequence shown here is derived from an EMBL/GenBank/DDBJ whole genome shotgun (WGS) entry which is preliminary data.</text>
</comment>
<dbReference type="InterPro" id="IPR036052">
    <property type="entry name" value="TrpB-like_PALP_sf"/>
</dbReference>
<dbReference type="PROSITE" id="PS00165">
    <property type="entry name" value="DEHYDRATASE_SER_THR"/>
    <property type="match status" value="1"/>
</dbReference>
<accession>A0AA37W0H9</accession>
<proteinExistence type="inferred from homology"/>
<evidence type="ECO:0000256" key="3">
    <source>
        <dbReference type="ARBA" id="ARBA00012093"/>
    </source>
</evidence>
<reference evidence="8" key="2">
    <citation type="submission" date="2023-01" db="EMBL/GenBank/DDBJ databases">
        <title>Draft genome sequence of Paraferrimonas sedimenticola strain NBRC 101628.</title>
        <authorList>
            <person name="Sun Q."/>
            <person name="Mori K."/>
        </authorList>
    </citation>
    <scope>NUCLEOTIDE SEQUENCE</scope>
    <source>
        <strain evidence="8">NBRC 101628</strain>
    </source>
</reference>
<dbReference type="SUPFAM" id="SSF53686">
    <property type="entry name" value="Tryptophan synthase beta subunit-like PLP-dependent enzymes"/>
    <property type="match status" value="1"/>
</dbReference>
<dbReference type="InterPro" id="IPR000634">
    <property type="entry name" value="Ser/Thr_deHydtase_PyrdxlP-BS"/>
</dbReference>
<dbReference type="RefSeq" id="WP_095506823.1">
    <property type="nucleotide sequence ID" value="NZ_BSNC01000012.1"/>
</dbReference>